<dbReference type="InterPro" id="IPR013096">
    <property type="entry name" value="Cupin_2"/>
</dbReference>
<dbReference type="InterPro" id="IPR011051">
    <property type="entry name" value="RmlC_Cupin_sf"/>
</dbReference>
<evidence type="ECO:0000259" key="4">
    <source>
        <dbReference type="PROSITE" id="PS01124"/>
    </source>
</evidence>
<name>A0A1T5MJ11_9FIRM</name>
<dbReference type="Gene3D" id="2.60.120.10">
    <property type="entry name" value="Jelly Rolls"/>
    <property type="match status" value="1"/>
</dbReference>
<keyword evidence="1" id="KW-0805">Transcription regulation</keyword>
<sequence length="335" mass="39217">MNYKELDNYLREITPSEKWHLENPGEISKFYEKVDKVKINDSLVYLFDFGIRLKKENITINKDSRFTYLPKHVHADMEMNYIYSGSCTYIIDGKTVVLNKGDICLLDTNVIHSTKTTRKDDIVVNISMTKSFFNTSFLSRLSNQGIITSFLINSLIEDQSHSKYIVFRSSNKYSVDILMKNLLCEYFDRDICYDEVLDSYMIIIFSELVRIFNENNTNEFALNIKKPNNIINMLQYIENNYHTCTLTSMAQNFGYNPNYLGSLLKNRTGKTFSQLKLEHQIKQASILIACSEMPIYKIALDVGISNLGFFYKKFKKVFGLNPQEYRDNYIIKNKY</sequence>
<keyword evidence="6" id="KW-1185">Reference proteome</keyword>
<dbReference type="STRING" id="36842.SAMN02194393_04811"/>
<dbReference type="InterPro" id="IPR018060">
    <property type="entry name" value="HTH_AraC"/>
</dbReference>
<dbReference type="GO" id="GO:0003700">
    <property type="term" value="F:DNA-binding transcription factor activity"/>
    <property type="evidence" value="ECO:0007669"/>
    <property type="project" value="InterPro"/>
</dbReference>
<dbReference type="SUPFAM" id="SSF51182">
    <property type="entry name" value="RmlC-like cupins"/>
    <property type="match status" value="1"/>
</dbReference>
<dbReference type="InterPro" id="IPR018062">
    <property type="entry name" value="HTH_AraC-typ_CS"/>
</dbReference>
<proteinExistence type="predicted"/>
<organism evidence="5 6">
    <name type="scientific">Maledivibacter halophilus</name>
    <dbReference type="NCBI Taxonomy" id="36842"/>
    <lineage>
        <taxon>Bacteria</taxon>
        <taxon>Bacillati</taxon>
        <taxon>Bacillota</taxon>
        <taxon>Clostridia</taxon>
        <taxon>Peptostreptococcales</taxon>
        <taxon>Caminicellaceae</taxon>
        <taxon>Maledivibacter</taxon>
    </lineage>
</organism>
<evidence type="ECO:0000256" key="3">
    <source>
        <dbReference type="ARBA" id="ARBA00023163"/>
    </source>
</evidence>
<dbReference type="SUPFAM" id="SSF46689">
    <property type="entry name" value="Homeodomain-like"/>
    <property type="match status" value="1"/>
</dbReference>
<gene>
    <name evidence="5" type="ORF">SAMN02194393_04811</name>
</gene>
<dbReference type="InterPro" id="IPR020449">
    <property type="entry name" value="Tscrpt_reg_AraC-type_HTH"/>
</dbReference>
<reference evidence="5 6" key="1">
    <citation type="submission" date="2017-02" db="EMBL/GenBank/DDBJ databases">
        <authorList>
            <person name="Peterson S.W."/>
        </authorList>
    </citation>
    <scope>NUCLEOTIDE SEQUENCE [LARGE SCALE GENOMIC DNA]</scope>
    <source>
        <strain evidence="5 6">M1</strain>
    </source>
</reference>
<evidence type="ECO:0000256" key="1">
    <source>
        <dbReference type="ARBA" id="ARBA00023015"/>
    </source>
</evidence>
<dbReference type="PANTHER" id="PTHR43280">
    <property type="entry name" value="ARAC-FAMILY TRANSCRIPTIONAL REGULATOR"/>
    <property type="match status" value="1"/>
</dbReference>
<evidence type="ECO:0000313" key="6">
    <source>
        <dbReference type="Proteomes" id="UP000190285"/>
    </source>
</evidence>
<dbReference type="PRINTS" id="PR00032">
    <property type="entry name" value="HTHARAC"/>
</dbReference>
<dbReference type="EMBL" id="FUZT01000016">
    <property type="protein sequence ID" value="SKC88053.1"/>
    <property type="molecule type" value="Genomic_DNA"/>
</dbReference>
<dbReference type="InterPro" id="IPR014710">
    <property type="entry name" value="RmlC-like_jellyroll"/>
</dbReference>
<dbReference type="Pfam" id="PF12833">
    <property type="entry name" value="HTH_18"/>
    <property type="match status" value="1"/>
</dbReference>
<dbReference type="InterPro" id="IPR009057">
    <property type="entry name" value="Homeodomain-like_sf"/>
</dbReference>
<dbReference type="OrthoDB" id="9816335at2"/>
<keyword evidence="2 5" id="KW-0238">DNA-binding</keyword>
<keyword evidence="3" id="KW-0804">Transcription</keyword>
<dbReference type="GO" id="GO:0043565">
    <property type="term" value="F:sequence-specific DNA binding"/>
    <property type="evidence" value="ECO:0007669"/>
    <property type="project" value="InterPro"/>
</dbReference>
<dbReference type="PANTHER" id="PTHR43280:SF28">
    <property type="entry name" value="HTH-TYPE TRANSCRIPTIONAL ACTIVATOR RHAS"/>
    <property type="match status" value="1"/>
</dbReference>
<dbReference type="Pfam" id="PF07883">
    <property type="entry name" value="Cupin_2"/>
    <property type="match status" value="1"/>
</dbReference>
<dbReference type="Gene3D" id="1.10.10.60">
    <property type="entry name" value="Homeodomain-like"/>
    <property type="match status" value="2"/>
</dbReference>
<evidence type="ECO:0000313" key="5">
    <source>
        <dbReference type="EMBL" id="SKC88053.1"/>
    </source>
</evidence>
<dbReference type="PROSITE" id="PS00041">
    <property type="entry name" value="HTH_ARAC_FAMILY_1"/>
    <property type="match status" value="1"/>
</dbReference>
<dbReference type="Proteomes" id="UP000190285">
    <property type="component" value="Unassembled WGS sequence"/>
</dbReference>
<dbReference type="SMART" id="SM00342">
    <property type="entry name" value="HTH_ARAC"/>
    <property type="match status" value="1"/>
</dbReference>
<dbReference type="PROSITE" id="PS01124">
    <property type="entry name" value="HTH_ARAC_FAMILY_2"/>
    <property type="match status" value="1"/>
</dbReference>
<protein>
    <submittedName>
        <fullName evidence="5">Response regulator containing CheY-like receiver domain and AraC-type DNA-binding domain</fullName>
    </submittedName>
</protein>
<dbReference type="RefSeq" id="WP_079495342.1">
    <property type="nucleotide sequence ID" value="NZ_FUZT01000016.1"/>
</dbReference>
<accession>A0A1T5MJ11</accession>
<feature type="domain" description="HTH araC/xylS-type" evidence="4">
    <location>
        <begin position="231"/>
        <end position="328"/>
    </location>
</feature>
<evidence type="ECO:0000256" key="2">
    <source>
        <dbReference type="ARBA" id="ARBA00023125"/>
    </source>
</evidence>
<dbReference type="AlphaFoldDB" id="A0A1T5MJ11"/>